<protein>
    <submittedName>
        <fullName evidence="3">Uncharacterized protein</fullName>
    </submittedName>
</protein>
<evidence type="ECO:0000256" key="1">
    <source>
        <dbReference type="SAM" id="MobiDB-lite"/>
    </source>
</evidence>
<feature type="compositionally biased region" description="Low complexity" evidence="1">
    <location>
        <begin position="90"/>
        <end position="101"/>
    </location>
</feature>
<organism evidence="3 4">
    <name type="scientific">Cladobotryum mycophilum</name>
    <dbReference type="NCBI Taxonomy" id="491253"/>
    <lineage>
        <taxon>Eukaryota</taxon>
        <taxon>Fungi</taxon>
        <taxon>Dikarya</taxon>
        <taxon>Ascomycota</taxon>
        <taxon>Pezizomycotina</taxon>
        <taxon>Sordariomycetes</taxon>
        <taxon>Hypocreomycetidae</taxon>
        <taxon>Hypocreales</taxon>
        <taxon>Hypocreaceae</taxon>
        <taxon>Cladobotryum</taxon>
    </lineage>
</organism>
<keyword evidence="2" id="KW-0812">Transmembrane</keyword>
<feature type="compositionally biased region" description="Polar residues" evidence="1">
    <location>
        <begin position="336"/>
        <end position="347"/>
    </location>
</feature>
<feature type="compositionally biased region" description="Basic residues" evidence="1">
    <location>
        <begin position="171"/>
        <end position="190"/>
    </location>
</feature>
<evidence type="ECO:0000256" key="2">
    <source>
        <dbReference type="SAM" id="Phobius"/>
    </source>
</evidence>
<sequence length="395" mass="43916">MKEDKMERIRADLIRRAKLERHGNDDGNVLPTVEPRPIHMEEAMVDGAARPQRQSIFSRIIFPRKSEIPPFDHQEQQVGFESPKPSHGTSEWGSESSLYSSDVPRGHLPRSPPPPMPHMGIPHIPEAAAVAESRINPEPEARPPAPSSATETSHLRVMGALQTETTQSSNSHRKKSHKSHKKKHRGKKKNPPSNFMFCFPWVKSRRMRAYILQCFVSGLFLVTLLAVYLGLAVTKNIVGSELNVMMILITILASVWFCFAVMRICILAFGGDQAKSSSLAGSTDSNGYIVPSKPIRVVLAQDEEAAGEATKINPPAYGLWQESVRVDPNRLFWQRNQVADSMPQPRTSGPRPPSYISEDGLSYAVDASPRSMWTPNLPQELHPSEVGRVGQPPPH</sequence>
<name>A0ABR0SRV6_9HYPO</name>
<keyword evidence="2" id="KW-1133">Transmembrane helix</keyword>
<accession>A0ABR0SRV6</accession>
<evidence type="ECO:0000313" key="4">
    <source>
        <dbReference type="Proteomes" id="UP001338125"/>
    </source>
</evidence>
<feature type="region of interest" description="Disordered" evidence="1">
    <location>
        <begin position="336"/>
        <end position="395"/>
    </location>
</feature>
<keyword evidence="2" id="KW-0472">Membrane</keyword>
<dbReference type="EMBL" id="JAVFKD010000004">
    <property type="protein sequence ID" value="KAK5994901.1"/>
    <property type="molecule type" value="Genomic_DNA"/>
</dbReference>
<feature type="transmembrane region" description="Helical" evidence="2">
    <location>
        <begin position="210"/>
        <end position="233"/>
    </location>
</feature>
<gene>
    <name evidence="3" type="ORF">PT974_03288</name>
</gene>
<reference evidence="3 4" key="1">
    <citation type="submission" date="2024-01" db="EMBL/GenBank/DDBJ databases">
        <title>Complete genome of Cladobotryum mycophilum ATHUM6906.</title>
        <authorList>
            <person name="Christinaki A.C."/>
            <person name="Myridakis A.I."/>
            <person name="Kouvelis V.N."/>
        </authorList>
    </citation>
    <scope>NUCLEOTIDE SEQUENCE [LARGE SCALE GENOMIC DNA]</scope>
    <source>
        <strain evidence="3 4">ATHUM6906</strain>
    </source>
</reference>
<dbReference type="Proteomes" id="UP001338125">
    <property type="component" value="Unassembled WGS sequence"/>
</dbReference>
<comment type="caution">
    <text evidence="3">The sequence shown here is derived from an EMBL/GenBank/DDBJ whole genome shotgun (WGS) entry which is preliminary data.</text>
</comment>
<feature type="transmembrane region" description="Helical" evidence="2">
    <location>
        <begin position="245"/>
        <end position="269"/>
    </location>
</feature>
<feature type="region of interest" description="Disordered" evidence="1">
    <location>
        <begin position="65"/>
        <end position="122"/>
    </location>
</feature>
<proteinExistence type="predicted"/>
<feature type="region of interest" description="Disordered" evidence="1">
    <location>
        <begin position="163"/>
        <end position="191"/>
    </location>
</feature>
<evidence type="ECO:0000313" key="3">
    <source>
        <dbReference type="EMBL" id="KAK5994901.1"/>
    </source>
</evidence>
<feature type="compositionally biased region" description="Basic and acidic residues" evidence="1">
    <location>
        <begin position="65"/>
        <end position="75"/>
    </location>
</feature>
<keyword evidence="4" id="KW-1185">Reference proteome</keyword>